<dbReference type="EMBL" id="MLAG01000032">
    <property type="protein sequence ID" value="OOF82231.1"/>
    <property type="molecule type" value="Genomic_DNA"/>
</dbReference>
<name>A0A1V3KX70_9PAST</name>
<keyword evidence="9" id="KW-1185">Reference proteome</keyword>
<dbReference type="InterPro" id="IPR051258">
    <property type="entry name" value="Diverse_Substrate_Transporter"/>
</dbReference>
<feature type="transmembrane region" description="Helical" evidence="6">
    <location>
        <begin position="262"/>
        <end position="281"/>
    </location>
</feature>
<keyword evidence="2" id="KW-1003">Cell membrane</keyword>
<dbReference type="SUPFAM" id="SSF103481">
    <property type="entry name" value="Multidrug resistance efflux transporter EmrE"/>
    <property type="match status" value="2"/>
</dbReference>
<accession>A0A1V3KX70</accession>
<evidence type="ECO:0000256" key="3">
    <source>
        <dbReference type="ARBA" id="ARBA00022692"/>
    </source>
</evidence>
<dbReference type="GO" id="GO:0005886">
    <property type="term" value="C:plasma membrane"/>
    <property type="evidence" value="ECO:0007669"/>
    <property type="project" value="UniProtKB-SubCell"/>
</dbReference>
<dbReference type="InterPro" id="IPR000620">
    <property type="entry name" value="EamA_dom"/>
</dbReference>
<feature type="transmembrane region" description="Helical" evidence="6">
    <location>
        <begin position="68"/>
        <end position="88"/>
    </location>
</feature>
<dbReference type="InterPro" id="IPR037185">
    <property type="entry name" value="EmrE-like"/>
</dbReference>
<feature type="transmembrane region" description="Helical" evidence="6">
    <location>
        <begin position="237"/>
        <end position="256"/>
    </location>
</feature>
<dbReference type="AlphaFoldDB" id="A0A1V3KX70"/>
<dbReference type="Proteomes" id="UP000188573">
    <property type="component" value="Unassembled WGS sequence"/>
</dbReference>
<comment type="caution">
    <text evidence="8">The sequence shown here is derived from an EMBL/GenBank/DDBJ whole genome shotgun (WGS) entry which is preliminary data.</text>
</comment>
<evidence type="ECO:0000313" key="9">
    <source>
        <dbReference type="Proteomes" id="UP000188573"/>
    </source>
</evidence>
<feature type="transmembrane region" description="Helical" evidence="6">
    <location>
        <begin position="175"/>
        <end position="195"/>
    </location>
</feature>
<sequence>MKKYTGEILLFIVTFIAASGWFFSKYSLKGMPTMGFIGLRFSLAALIFLPFSFHSIKALRRSQQLKASSVGLAYIIAMILWISGLIYSEDLGEGAFIYSLSMLIAPLISWLLFKHQPKVTFWFALPIAALGLYFLSIKQGVIHFSLSNILFLFASIGAAIYFVLNNQYAKEVDSLSLTTIQLGIVGISASIYSLLFEQWHTPIPAETWFWFLGSVLVATNIRVLLQTVAQRKCHVNTAAIIMLLEPVWTLILGLLVLEENIFLTKIIGCLLIFSAIFIYRFNVKKGGHKNTDFYDRSFS</sequence>
<dbReference type="PANTHER" id="PTHR42920">
    <property type="entry name" value="OS03G0707200 PROTEIN-RELATED"/>
    <property type="match status" value="1"/>
</dbReference>
<feature type="transmembrane region" description="Helical" evidence="6">
    <location>
        <begin position="207"/>
        <end position="225"/>
    </location>
</feature>
<reference evidence="8 9" key="1">
    <citation type="submission" date="2016-10" db="EMBL/GenBank/DDBJ databases">
        <title>Rodentibacter gen. nov. and new species.</title>
        <authorList>
            <person name="Christensen H."/>
        </authorList>
    </citation>
    <scope>NUCLEOTIDE SEQUENCE [LARGE SCALE GENOMIC DNA]</scope>
    <source>
        <strain evidence="8 9">Ac81</strain>
    </source>
</reference>
<feature type="transmembrane region" description="Helical" evidence="6">
    <location>
        <begin position="94"/>
        <end position="112"/>
    </location>
</feature>
<comment type="subcellular location">
    <subcellularLocation>
        <location evidence="1">Cell membrane</location>
        <topology evidence="1">Multi-pass membrane protein</topology>
    </subcellularLocation>
</comment>
<feature type="transmembrane region" description="Helical" evidence="6">
    <location>
        <begin position="36"/>
        <end position="56"/>
    </location>
</feature>
<evidence type="ECO:0000256" key="6">
    <source>
        <dbReference type="SAM" id="Phobius"/>
    </source>
</evidence>
<organism evidence="8 9">
    <name type="scientific">Rodentibacter ratti</name>
    <dbReference type="NCBI Taxonomy" id="1906745"/>
    <lineage>
        <taxon>Bacteria</taxon>
        <taxon>Pseudomonadati</taxon>
        <taxon>Pseudomonadota</taxon>
        <taxon>Gammaproteobacteria</taxon>
        <taxon>Pasteurellales</taxon>
        <taxon>Pasteurellaceae</taxon>
        <taxon>Rodentibacter</taxon>
    </lineage>
</organism>
<evidence type="ECO:0000256" key="2">
    <source>
        <dbReference type="ARBA" id="ARBA00022475"/>
    </source>
</evidence>
<keyword evidence="5 6" id="KW-0472">Membrane</keyword>
<evidence type="ECO:0000256" key="5">
    <source>
        <dbReference type="ARBA" id="ARBA00023136"/>
    </source>
</evidence>
<keyword evidence="3 6" id="KW-0812">Transmembrane</keyword>
<evidence type="ECO:0000313" key="8">
    <source>
        <dbReference type="EMBL" id="OOF82231.1"/>
    </source>
</evidence>
<keyword evidence="4 6" id="KW-1133">Transmembrane helix</keyword>
<dbReference type="Pfam" id="PF00892">
    <property type="entry name" value="EamA"/>
    <property type="match status" value="2"/>
</dbReference>
<evidence type="ECO:0000259" key="7">
    <source>
        <dbReference type="Pfam" id="PF00892"/>
    </source>
</evidence>
<dbReference type="PANTHER" id="PTHR42920:SF5">
    <property type="entry name" value="EAMA DOMAIN-CONTAINING PROTEIN"/>
    <property type="match status" value="1"/>
</dbReference>
<proteinExistence type="predicted"/>
<feature type="transmembrane region" description="Helical" evidence="6">
    <location>
        <begin position="142"/>
        <end position="163"/>
    </location>
</feature>
<feature type="transmembrane region" description="Helical" evidence="6">
    <location>
        <begin position="119"/>
        <end position="136"/>
    </location>
</feature>
<feature type="transmembrane region" description="Helical" evidence="6">
    <location>
        <begin position="7"/>
        <end position="24"/>
    </location>
</feature>
<feature type="domain" description="EamA" evidence="7">
    <location>
        <begin position="148"/>
        <end position="278"/>
    </location>
</feature>
<feature type="domain" description="EamA" evidence="7">
    <location>
        <begin position="5"/>
        <end position="136"/>
    </location>
</feature>
<protein>
    <submittedName>
        <fullName evidence="8">RhaT protein</fullName>
    </submittedName>
</protein>
<dbReference type="RefSeq" id="WP_077496835.1">
    <property type="nucleotide sequence ID" value="NZ_MLAG01000032.1"/>
</dbReference>
<evidence type="ECO:0000256" key="1">
    <source>
        <dbReference type="ARBA" id="ARBA00004651"/>
    </source>
</evidence>
<evidence type="ECO:0000256" key="4">
    <source>
        <dbReference type="ARBA" id="ARBA00022989"/>
    </source>
</evidence>
<gene>
    <name evidence="8" type="ORF">BKG92_07090</name>
</gene>